<sequence>MAKEPTTPKAKATKPVKTGGIAKRTPVKASPAKASPARISLAIIDKDVIFLWKCIKTSSMKASIDWNAVAKETGKSTSTLQKQFSRLNQKLEKNVKVAAPDASSDKDANEDVMVGASKDSD</sequence>
<feature type="domain" description="Myb-like DNA-binding" evidence="2">
    <location>
        <begin position="45"/>
        <end position="92"/>
    </location>
</feature>
<dbReference type="OMA" id="WSRLNIK"/>
<dbReference type="Pfam" id="PF22980">
    <property type="entry name" value="Myb_DNA-bind_8"/>
    <property type="match status" value="1"/>
</dbReference>
<dbReference type="Proteomes" id="UP000030686">
    <property type="component" value="Unassembled WGS sequence"/>
</dbReference>
<name>W6QE65_PENRF</name>
<evidence type="ECO:0000256" key="1">
    <source>
        <dbReference type="SAM" id="MobiDB-lite"/>
    </source>
</evidence>
<evidence type="ECO:0000313" key="3">
    <source>
        <dbReference type="EMBL" id="CDM34750.1"/>
    </source>
</evidence>
<dbReference type="OrthoDB" id="4369078at2759"/>
<dbReference type="STRING" id="1365484.W6QE65"/>
<feature type="region of interest" description="Disordered" evidence="1">
    <location>
        <begin position="1"/>
        <end position="32"/>
    </location>
</feature>
<feature type="compositionally biased region" description="Low complexity" evidence="1">
    <location>
        <begin position="1"/>
        <end position="18"/>
    </location>
</feature>
<feature type="region of interest" description="Disordered" evidence="1">
    <location>
        <begin position="95"/>
        <end position="121"/>
    </location>
</feature>
<protein>
    <submittedName>
        <fullName evidence="3">Genomic scaffold, ProqFM164S03</fullName>
    </submittedName>
</protein>
<evidence type="ECO:0000259" key="2">
    <source>
        <dbReference type="Pfam" id="PF22980"/>
    </source>
</evidence>
<evidence type="ECO:0000313" key="4">
    <source>
        <dbReference type="Proteomes" id="UP000030686"/>
    </source>
</evidence>
<keyword evidence="4" id="KW-1185">Reference proteome</keyword>
<proteinExistence type="predicted"/>
<accession>W6QE65</accession>
<organism evidence="3 4">
    <name type="scientific">Penicillium roqueforti (strain FM164)</name>
    <dbReference type="NCBI Taxonomy" id="1365484"/>
    <lineage>
        <taxon>Eukaryota</taxon>
        <taxon>Fungi</taxon>
        <taxon>Dikarya</taxon>
        <taxon>Ascomycota</taxon>
        <taxon>Pezizomycotina</taxon>
        <taxon>Eurotiomycetes</taxon>
        <taxon>Eurotiomycetidae</taxon>
        <taxon>Eurotiales</taxon>
        <taxon>Aspergillaceae</taxon>
        <taxon>Penicillium</taxon>
    </lineage>
</organism>
<gene>
    <name evidence="3" type="ORF">PROQFM164_S03g001477</name>
</gene>
<reference evidence="3" key="1">
    <citation type="journal article" date="2014" name="Nat. Commun.">
        <title>Multiple recent horizontal transfers of a large genomic region in cheese making fungi.</title>
        <authorList>
            <person name="Cheeseman K."/>
            <person name="Ropars J."/>
            <person name="Renault P."/>
            <person name="Dupont J."/>
            <person name="Gouzy J."/>
            <person name="Branca A."/>
            <person name="Abraham A.L."/>
            <person name="Ceppi M."/>
            <person name="Conseiller E."/>
            <person name="Debuchy R."/>
            <person name="Malagnac F."/>
            <person name="Goarin A."/>
            <person name="Silar P."/>
            <person name="Lacoste S."/>
            <person name="Sallet E."/>
            <person name="Bensimon A."/>
            <person name="Giraud T."/>
            <person name="Brygoo Y."/>
        </authorList>
    </citation>
    <scope>NUCLEOTIDE SEQUENCE [LARGE SCALE GENOMIC DNA]</scope>
    <source>
        <strain evidence="3">FM164</strain>
    </source>
</reference>
<dbReference type="AlphaFoldDB" id="W6QE65"/>
<dbReference type="InterPro" id="IPR054505">
    <property type="entry name" value="Myb_DNA-bind_8"/>
</dbReference>
<dbReference type="EMBL" id="HG792017">
    <property type="protein sequence ID" value="CDM34750.1"/>
    <property type="molecule type" value="Genomic_DNA"/>
</dbReference>